<sequence length="101" mass="11626">MATIADPIVGTWYKDLENNLTFKVINIEENDDSIEVQYLNGDIGEYDHDSWYGSTFDYIEDPEDWSAPYDELEEDDLGYSDPDSHGPSADDMDIDDFLDEE</sequence>
<proteinExistence type="predicted"/>
<feature type="compositionally biased region" description="Acidic residues" evidence="1">
    <location>
        <begin position="90"/>
        <end position="101"/>
    </location>
</feature>
<dbReference type="AlphaFoldDB" id="A0A0F3IEY0"/>
<dbReference type="InterPro" id="IPR046651">
    <property type="entry name" value="DUF6763"/>
</dbReference>
<dbReference type="Pfam" id="PF20549">
    <property type="entry name" value="DUF6763"/>
    <property type="match status" value="1"/>
</dbReference>
<gene>
    <name evidence="2" type="ORF">VZ94_19700</name>
</gene>
<reference evidence="2 3" key="2">
    <citation type="journal article" date="2016" name="Microb. Ecol.">
        <title>Genome Characteristics of a Novel Type I Methanotroph (Sn10-6) Isolated from a Flooded Indian Rice Field.</title>
        <authorList>
            <person name="Rahalkar M.C."/>
            <person name="Pandit P.S."/>
            <person name="Dhakephalkar P.K."/>
            <person name="Pore S."/>
            <person name="Arora P."/>
            <person name="Kapse N."/>
        </authorList>
    </citation>
    <scope>NUCLEOTIDE SEQUENCE [LARGE SCALE GENOMIC DNA]</scope>
    <source>
        <strain evidence="2 3">Sn10-6</strain>
    </source>
</reference>
<evidence type="ECO:0000313" key="3">
    <source>
        <dbReference type="Proteomes" id="UP000033684"/>
    </source>
</evidence>
<dbReference type="OrthoDB" id="7062948at2"/>
<accession>A0A0F3IEY0</accession>
<reference evidence="3" key="1">
    <citation type="submission" date="2015-03" db="EMBL/GenBank/DDBJ databases">
        <title>Draft genome sequence of a novel methanotroph (Sn10-6) isolated from flooded ricefield rhizosphere in India.</title>
        <authorList>
            <person name="Pandit P.S."/>
            <person name="Pore S.D."/>
            <person name="Arora P."/>
            <person name="Kapse N.G."/>
            <person name="Dhakephalkar P.K."/>
            <person name="Rahalkar M.C."/>
        </authorList>
    </citation>
    <scope>NUCLEOTIDE SEQUENCE [LARGE SCALE GENOMIC DNA]</scope>
    <source>
        <strain evidence="3">Sn10-6</strain>
    </source>
</reference>
<organism evidence="2 3">
    <name type="scientific">Methylocucumis oryzae</name>
    <dbReference type="NCBI Taxonomy" id="1632867"/>
    <lineage>
        <taxon>Bacteria</taxon>
        <taxon>Pseudomonadati</taxon>
        <taxon>Pseudomonadota</taxon>
        <taxon>Gammaproteobacteria</taxon>
        <taxon>Methylococcales</taxon>
        <taxon>Methylococcaceae</taxon>
        <taxon>Methylocucumis</taxon>
    </lineage>
</organism>
<dbReference type="EMBL" id="LAJX01000267">
    <property type="protein sequence ID" value="KJV05232.1"/>
    <property type="molecule type" value="Genomic_DNA"/>
</dbReference>
<dbReference type="PATRIC" id="fig|1632867.3.peg.3242"/>
<name>A0A0F3IEY0_9GAMM</name>
<dbReference type="Proteomes" id="UP000033684">
    <property type="component" value="Unassembled WGS sequence"/>
</dbReference>
<evidence type="ECO:0000313" key="2">
    <source>
        <dbReference type="EMBL" id="KJV05232.1"/>
    </source>
</evidence>
<keyword evidence="3" id="KW-1185">Reference proteome</keyword>
<feature type="compositionally biased region" description="Acidic residues" evidence="1">
    <location>
        <begin position="62"/>
        <end position="78"/>
    </location>
</feature>
<dbReference type="RefSeq" id="WP_045780533.1">
    <property type="nucleotide sequence ID" value="NZ_LAJX01000267.1"/>
</dbReference>
<evidence type="ECO:0000256" key="1">
    <source>
        <dbReference type="SAM" id="MobiDB-lite"/>
    </source>
</evidence>
<comment type="caution">
    <text evidence="2">The sequence shown here is derived from an EMBL/GenBank/DDBJ whole genome shotgun (WGS) entry which is preliminary data.</text>
</comment>
<protein>
    <submittedName>
        <fullName evidence="2">Uncharacterized protein</fullName>
    </submittedName>
</protein>
<feature type="region of interest" description="Disordered" evidence="1">
    <location>
        <begin position="62"/>
        <end position="101"/>
    </location>
</feature>